<protein>
    <submittedName>
        <fullName evidence="4">Putative FCS-Like Zinc finger 14</fullName>
    </submittedName>
</protein>
<proteinExistence type="inferred from homology"/>
<evidence type="ECO:0000313" key="4">
    <source>
        <dbReference type="EMBL" id="KAG1332011.1"/>
    </source>
</evidence>
<sequence length="263" mass="28491">MADSSERKRSLKLSLFVGQAESLASEPSAARSPRCFVDGAVGLGIVAAMSKAVGVARAAVPSLSRSEPIPIVPGRPLGPAKQRDPAARDEELSESYTCVISHVRGNPVTKRVYFGDGFHGVDANYRRSSGVFLGSPPPPAMEFLSRCFLCQKELHGLDVFMYRVGMGRVRFSGEFHLPGSHLVILQACGLVVSVIVLVKVCAHFRVEMNIVLLAHSFQMVDWSWKVGGCAAMPPKEGKYIVQGSQERLQHAITYPLVSCINPV</sequence>
<keyword evidence="2" id="KW-0479">Metal-binding</keyword>
<evidence type="ECO:0000259" key="3">
    <source>
        <dbReference type="Pfam" id="PF04570"/>
    </source>
</evidence>
<dbReference type="EMBL" id="CM017873">
    <property type="protein sequence ID" value="KAG1332011.1"/>
    <property type="molecule type" value="Genomic_DNA"/>
</dbReference>
<comment type="similarity">
    <text evidence="1">Belongs to the FLZ family.</text>
</comment>
<feature type="domain" description="FLZ-type" evidence="3">
    <location>
        <begin position="139"/>
        <end position="163"/>
    </location>
</feature>
<dbReference type="GO" id="GO:0046872">
    <property type="term" value="F:metal ion binding"/>
    <property type="evidence" value="ECO:0007669"/>
    <property type="project" value="UniProtKB-KW"/>
</dbReference>
<dbReference type="AlphaFoldDB" id="A0A8K0I1B4"/>
<reference evidence="4" key="2">
    <citation type="submission" date="2019-07" db="EMBL/GenBank/DDBJ databases">
        <authorList>
            <person name="Yang Y."/>
            <person name="Bocs S."/>
            <person name="Baudouin L."/>
        </authorList>
    </citation>
    <scope>NUCLEOTIDE SEQUENCE</scope>
    <source>
        <tissue evidence="4">Spear leaf of Hainan Tall coconut</tissue>
    </source>
</reference>
<dbReference type="InterPro" id="IPR007650">
    <property type="entry name" value="Zf-FLZ_dom"/>
</dbReference>
<dbReference type="InterPro" id="IPR044604">
    <property type="entry name" value="FLZ12/13/14"/>
</dbReference>
<reference evidence="4" key="1">
    <citation type="journal article" date="2017" name="Gigascience">
        <title>The genome draft of coconut (Cocos nucifera).</title>
        <authorList>
            <person name="Xiao Y."/>
            <person name="Xu P."/>
            <person name="Fan H."/>
            <person name="Baudouin L."/>
            <person name="Xia W."/>
            <person name="Bocs S."/>
            <person name="Xu J."/>
            <person name="Li Q."/>
            <person name="Guo A."/>
            <person name="Zhou L."/>
            <person name="Li J."/>
            <person name="Wu Y."/>
            <person name="Ma Z."/>
            <person name="Armero A."/>
            <person name="Issali A.E."/>
            <person name="Liu N."/>
            <person name="Peng M."/>
            <person name="Yang Y."/>
        </authorList>
    </citation>
    <scope>NUCLEOTIDE SEQUENCE</scope>
    <source>
        <tissue evidence="4">Spear leaf of Hainan Tall coconut</tissue>
    </source>
</reference>
<evidence type="ECO:0000256" key="2">
    <source>
        <dbReference type="ARBA" id="ARBA00022723"/>
    </source>
</evidence>
<evidence type="ECO:0000256" key="1">
    <source>
        <dbReference type="ARBA" id="ARBA00009374"/>
    </source>
</evidence>
<accession>A0A8K0I1B4</accession>
<dbReference type="PANTHER" id="PTHR47208">
    <property type="entry name" value="OS02G0174800 PROTEIN"/>
    <property type="match status" value="1"/>
</dbReference>
<dbReference type="Proteomes" id="UP000797356">
    <property type="component" value="Chromosome 2"/>
</dbReference>
<organism evidence="4 5">
    <name type="scientific">Cocos nucifera</name>
    <name type="common">Coconut palm</name>
    <dbReference type="NCBI Taxonomy" id="13894"/>
    <lineage>
        <taxon>Eukaryota</taxon>
        <taxon>Viridiplantae</taxon>
        <taxon>Streptophyta</taxon>
        <taxon>Embryophyta</taxon>
        <taxon>Tracheophyta</taxon>
        <taxon>Spermatophyta</taxon>
        <taxon>Magnoliopsida</taxon>
        <taxon>Liliopsida</taxon>
        <taxon>Arecaceae</taxon>
        <taxon>Arecoideae</taxon>
        <taxon>Cocoseae</taxon>
        <taxon>Attaleinae</taxon>
        <taxon>Cocos</taxon>
    </lineage>
</organism>
<dbReference type="PANTHER" id="PTHR47208:SF1">
    <property type="entry name" value="OS02G0174800 PROTEIN"/>
    <property type="match status" value="1"/>
</dbReference>
<dbReference type="Pfam" id="PF04570">
    <property type="entry name" value="zf-FLZ"/>
    <property type="match status" value="1"/>
</dbReference>
<comment type="caution">
    <text evidence="4">The sequence shown here is derived from an EMBL/GenBank/DDBJ whole genome shotgun (WGS) entry which is preliminary data.</text>
</comment>
<gene>
    <name evidence="4" type="ORF">COCNU_02G019790</name>
</gene>
<evidence type="ECO:0000313" key="5">
    <source>
        <dbReference type="Proteomes" id="UP000797356"/>
    </source>
</evidence>
<dbReference type="OrthoDB" id="828272at2759"/>
<keyword evidence="5" id="KW-1185">Reference proteome</keyword>
<name>A0A8K0I1B4_COCNU</name>